<evidence type="ECO:0000256" key="9">
    <source>
        <dbReference type="ARBA" id="ARBA00023125"/>
    </source>
</evidence>
<dbReference type="InterPro" id="IPR015887">
    <property type="entry name" value="DNA_glyclase_Znf_dom_DNA_BS"/>
</dbReference>
<dbReference type="EMBL" id="BLPF01000001">
    <property type="protein sequence ID" value="GFJ78615.1"/>
    <property type="molecule type" value="Genomic_DNA"/>
</dbReference>
<keyword evidence="19" id="KW-1185">Reference proteome</keyword>
<dbReference type="Pfam" id="PF06831">
    <property type="entry name" value="H2TH"/>
    <property type="match status" value="1"/>
</dbReference>
<evidence type="ECO:0000256" key="10">
    <source>
        <dbReference type="ARBA" id="ARBA00023204"/>
    </source>
</evidence>
<dbReference type="Pfam" id="PF01149">
    <property type="entry name" value="Fapy_DNA_glyco"/>
    <property type="match status" value="1"/>
</dbReference>
<dbReference type="InterPro" id="IPR010979">
    <property type="entry name" value="Ribosomal_uS13-like_H2TH"/>
</dbReference>
<dbReference type="GO" id="GO:0003684">
    <property type="term" value="F:damaged DNA binding"/>
    <property type="evidence" value="ECO:0007669"/>
    <property type="project" value="InterPro"/>
</dbReference>
<dbReference type="GO" id="GO:0000703">
    <property type="term" value="F:oxidized pyrimidine nucleobase lesion DNA N-glycosylase activity"/>
    <property type="evidence" value="ECO:0007669"/>
    <property type="project" value="TreeGrafter"/>
</dbReference>
<dbReference type="SMART" id="SM01232">
    <property type="entry name" value="H2TH"/>
    <property type="match status" value="1"/>
</dbReference>
<evidence type="ECO:0000256" key="3">
    <source>
        <dbReference type="ARBA" id="ARBA00012720"/>
    </source>
</evidence>
<evidence type="ECO:0000313" key="18">
    <source>
        <dbReference type="EMBL" id="GFJ78615.1"/>
    </source>
</evidence>
<evidence type="ECO:0000313" key="19">
    <source>
        <dbReference type="Proteomes" id="UP000482800"/>
    </source>
</evidence>
<feature type="region of interest" description="Disordered" evidence="16">
    <location>
        <begin position="1"/>
        <end position="90"/>
    </location>
</feature>
<dbReference type="InterPro" id="IPR015886">
    <property type="entry name" value="H2TH_FPG"/>
</dbReference>
<dbReference type="FunFam" id="1.10.8.50:FF:000003">
    <property type="entry name" value="Formamidopyrimidine-DNA glycosylase"/>
    <property type="match status" value="1"/>
</dbReference>
<dbReference type="GO" id="GO:0006284">
    <property type="term" value="P:base-excision repair"/>
    <property type="evidence" value="ECO:0007669"/>
    <property type="project" value="InterPro"/>
</dbReference>
<organism evidence="18 19">
    <name type="scientific">Phytohabitans houttuyneae</name>
    <dbReference type="NCBI Taxonomy" id="1076126"/>
    <lineage>
        <taxon>Bacteria</taxon>
        <taxon>Bacillati</taxon>
        <taxon>Actinomycetota</taxon>
        <taxon>Actinomycetes</taxon>
        <taxon>Micromonosporales</taxon>
        <taxon>Micromonosporaceae</taxon>
    </lineage>
</organism>
<comment type="catalytic activity">
    <reaction evidence="14">
        <text>2'-deoxyribonucleotide-(2'-deoxyribose 5'-phosphate)-2'-deoxyribonucleotide-DNA = a 3'-end 2'-deoxyribonucleotide-(2,3-dehydro-2,3-deoxyribose 5'-phosphate)-DNA + a 5'-end 5'-phospho-2'-deoxyribonucleoside-DNA + H(+)</text>
        <dbReference type="Rhea" id="RHEA:66592"/>
        <dbReference type="Rhea" id="RHEA-COMP:13180"/>
        <dbReference type="Rhea" id="RHEA-COMP:16897"/>
        <dbReference type="Rhea" id="RHEA-COMP:17067"/>
        <dbReference type="ChEBI" id="CHEBI:15378"/>
        <dbReference type="ChEBI" id="CHEBI:136412"/>
        <dbReference type="ChEBI" id="CHEBI:157695"/>
        <dbReference type="ChEBI" id="CHEBI:167181"/>
        <dbReference type="EC" id="4.2.99.18"/>
    </reaction>
</comment>
<comment type="similarity">
    <text evidence="2">Belongs to the FPG family.</text>
</comment>
<keyword evidence="12" id="KW-0511">Multifunctional enzyme</keyword>
<keyword evidence="4" id="KW-0479">Metal-binding</keyword>
<protein>
    <recommendedName>
        <fullName evidence="3">DNA-(apurinic or apyrimidinic site) lyase</fullName>
        <ecNumber evidence="3">4.2.99.18</ecNumber>
    </recommendedName>
</protein>
<keyword evidence="5" id="KW-0227">DNA damage</keyword>
<feature type="compositionally biased region" description="Basic residues" evidence="16">
    <location>
        <begin position="79"/>
        <end position="89"/>
    </location>
</feature>
<keyword evidence="10" id="KW-0234">DNA repair</keyword>
<dbReference type="CDD" id="cd08970">
    <property type="entry name" value="AcNei1_N"/>
    <property type="match status" value="1"/>
</dbReference>
<evidence type="ECO:0000256" key="13">
    <source>
        <dbReference type="ARBA" id="ARBA00023295"/>
    </source>
</evidence>
<keyword evidence="11" id="KW-0456">Lyase</keyword>
<dbReference type="Proteomes" id="UP000482800">
    <property type="component" value="Unassembled WGS sequence"/>
</dbReference>
<evidence type="ECO:0000256" key="7">
    <source>
        <dbReference type="ARBA" id="ARBA00022801"/>
    </source>
</evidence>
<dbReference type="GO" id="GO:0003690">
    <property type="term" value="F:double-stranded DNA binding"/>
    <property type="evidence" value="ECO:0007669"/>
    <property type="project" value="UniProtKB-ARBA"/>
</dbReference>
<keyword evidence="9" id="KW-0238">DNA-binding</keyword>
<dbReference type="SMART" id="SM00898">
    <property type="entry name" value="Fapy_DNA_glyco"/>
    <property type="match status" value="1"/>
</dbReference>
<dbReference type="EC" id="4.2.99.18" evidence="3"/>
<dbReference type="SUPFAM" id="SSF57716">
    <property type="entry name" value="Glucocorticoid receptor-like (DNA-binding domain)"/>
    <property type="match status" value="1"/>
</dbReference>
<dbReference type="AlphaFoldDB" id="A0A6V8KD16"/>
<accession>A0A6V8KD16</accession>
<evidence type="ECO:0000256" key="14">
    <source>
        <dbReference type="ARBA" id="ARBA00044632"/>
    </source>
</evidence>
<dbReference type="InterPro" id="IPR012319">
    <property type="entry name" value="FPG_cat"/>
</dbReference>
<evidence type="ECO:0000256" key="1">
    <source>
        <dbReference type="ARBA" id="ARBA00001947"/>
    </source>
</evidence>
<keyword evidence="13" id="KW-0326">Glycosidase</keyword>
<reference evidence="18 19" key="1">
    <citation type="submission" date="2020-03" db="EMBL/GenBank/DDBJ databases">
        <title>Whole genome shotgun sequence of Phytohabitans houttuyneae NBRC 108639.</title>
        <authorList>
            <person name="Komaki H."/>
            <person name="Tamura T."/>
        </authorList>
    </citation>
    <scope>NUCLEOTIDE SEQUENCE [LARGE SCALE GENOMIC DNA]</scope>
    <source>
        <strain evidence="18 19">NBRC 108639</strain>
    </source>
</reference>
<dbReference type="SUPFAM" id="SSF81624">
    <property type="entry name" value="N-terminal domain of MutM-like DNA repair proteins"/>
    <property type="match status" value="1"/>
</dbReference>
<reference evidence="18 19" key="2">
    <citation type="submission" date="2020-03" db="EMBL/GenBank/DDBJ databases">
        <authorList>
            <person name="Ichikawa N."/>
            <person name="Kimura A."/>
            <person name="Kitahashi Y."/>
            <person name="Uohara A."/>
        </authorList>
    </citation>
    <scope>NUCLEOTIDE SEQUENCE [LARGE SCALE GENOMIC DNA]</scope>
    <source>
        <strain evidence="18 19">NBRC 108639</strain>
    </source>
</reference>
<dbReference type="GO" id="GO:0140078">
    <property type="term" value="F:class I DNA-(apurinic or apyrimidinic site) endonuclease activity"/>
    <property type="evidence" value="ECO:0007669"/>
    <property type="project" value="UniProtKB-EC"/>
</dbReference>
<proteinExistence type="inferred from homology"/>
<dbReference type="PROSITE" id="PS01242">
    <property type="entry name" value="ZF_FPG_1"/>
    <property type="match status" value="1"/>
</dbReference>
<dbReference type="SUPFAM" id="SSF46946">
    <property type="entry name" value="S13-like H2TH domain"/>
    <property type="match status" value="1"/>
</dbReference>
<keyword evidence="6 15" id="KW-0863">Zinc-finger</keyword>
<sequence length="366" mass="40003">MLGARTPGGVRIEVARHGGPRPHRRGGPSDRPRGGGTQCTGELAGDGDREEADRDGERDLGGLPGEREGDRPRAQQPHQRPHARQRRKPAPVSWVRLVAVPEGHTIHRLAAQHRSLLAGRRVTVSSPQGRFAAGAALISGTVLLDTEAYGKHLLHHYEHGRTLHVHLGLYGVFSDGDVPTPPPVGQVRMRLETERHWIDLRGPAACELLDDPDALRARLGADPLRDDADPDAAFARIRRSTTPLAALLLDQSTVAGPGLVYVSEVLFRAGIPPTRAGRLLTPAQWGDLWIDLRELMKEGVTRGRIDTVHSHHMPEAMGRAPRVDRHGGEVYVYRRAGQPCLICGTEIQRAGLAGRNSYWCPTCQPD</sequence>
<dbReference type="PROSITE" id="PS51066">
    <property type="entry name" value="ZF_FPG_2"/>
    <property type="match status" value="1"/>
</dbReference>
<evidence type="ECO:0000256" key="6">
    <source>
        <dbReference type="ARBA" id="ARBA00022771"/>
    </source>
</evidence>
<evidence type="ECO:0000256" key="4">
    <source>
        <dbReference type="ARBA" id="ARBA00022723"/>
    </source>
</evidence>
<evidence type="ECO:0000256" key="16">
    <source>
        <dbReference type="SAM" id="MobiDB-lite"/>
    </source>
</evidence>
<feature type="compositionally biased region" description="Basic and acidic residues" evidence="16">
    <location>
        <begin position="51"/>
        <end position="73"/>
    </location>
</feature>
<dbReference type="GO" id="GO:0008534">
    <property type="term" value="F:oxidized purine nucleobase lesion DNA N-glycosylase activity"/>
    <property type="evidence" value="ECO:0007669"/>
    <property type="project" value="UniProtKB-ARBA"/>
</dbReference>
<dbReference type="Gene3D" id="3.20.190.10">
    <property type="entry name" value="MutM-like, N-terminal"/>
    <property type="match status" value="1"/>
</dbReference>
<evidence type="ECO:0000259" key="17">
    <source>
        <dbReference type="PROSITE" id="PS51066"/>
    </source>
</evidence>
<evidence type="ECO:0000256" key="5">
    <source>
        <dbReference type="ARBA" id="ARBA00022763"/>
    </source>
</evidence>
<dbReference type="InterPro" id="IPR010663">
    <property type="entry name" value="Znf_FPG/IleRS"/>
</dbReference>
<dbReference type="Gene3D" id="1.10.8.50">
    <property type="match status" value="1"/>
</dbReference>
<gene>
    <name evidence="18" type="ORF">Phou_027950</name>
</gene>
<name>A0A6V8KD16_9ACTN</name>
<dbReference type="GO" id="GO:0006979">
    <property type="term" value="P:response to oxidative stress"/>
    <property type="evidence" value="ECO:0007669"/>
    <property type="project" value="UniProtKB-ARBA"/>
</dbReference>
<keyword evidence="7" id="KW-0378">Hydrolase</keyword>
<dbReference type="Pfam" id="PF06827">
    <property type="entry name" value="zf-FPG_IleRS"/>
    <property type="match status" value="1"/>
</dbReference>
<evidence type="ECO:0000256" key="8">
    <source>
        <dbReference type="ARBA" id="ARBA00022833"/>
    </source>
</evidence>
<evidence type="ECO:0000256" key="12">
    <source>
        <dbReference type="ARBA" id="ARBA00023268"/>
    </source>
</evidence>
<dbReference type="InterPro" id="IPR000214">
    <property type="entry name" value="Znf_DNA_glyclase/AP_lyase"/>
</dbReference>
<evidence type="ECO:0000256" key="2">
    <source>
        <dbReference type="ARBA" id="ARBA00009409"/>
    </source>
</evidence>
<comment type="cofactor">
    <cofactor evidence="1">
        <name>Zn(2+)</name>
        <dbReference type="ChEBI" id="CHEBI:29105"/>
    </cofactor>
</comment>
<evidence type="ECO:0000256" key="11">
    <source>
        <dbReference type="ARBA" id="ARBA00023239"/>
    </source>
</evidence>
<dbReference type="InterPro" id="IPR035937">
    <property type="entry name" value="FPG_N"/>
</dbReference>
<keyword evidence="8" id="KW-0862">Zinc</keyword>
<dbReference type="PANTHER" id="PTHR42697">
    <property type="entry name" value="ENDONUCLEASE 8"/>
    <property type="match status" value="1"/>
</dbReference>
<evidence type="ECO:0000256" key="15">
    <source>
        <dbReference type="PROSITE-ProRule" id="PRU00391"/>
    </source>
</evidence>
<dbReference type="PANTHER" id="PTHR42697:SF3">
    <property type="entry name" value="ENDONUCLEASE 8 1"/>
    <property type="match status" value="1"/>
</dbReference>
<dbReference type="GO" id="GO:0008270">
    <property type="term" value="F:zinc ion binding"/>
    <property type="evidence" value="ECO:0007669"/>
    <property type="project" value="UniProtKB-KW"/>
</dbReference>
<feature type="domain" description="FPG-type" evidence="17">
    <location>
        <begin position="331"/>
        <end position="365"/>
    </location>
</feature>
<comment type="caution">
    <text evidence="18">The sequence shown here is derived from an EMBL/GenBank/DDBJ whole genome shotgun (WGS) entry which is preliminary data.</text>
</comment>